<feature type="region of interest" description="Disordered" evidence="3">
    <location>
        <begin position="716"/>
        <end position="853"/>
    </location>
</feature>
<dbReference type="AlphaFoldDB" id="A0AAD7VBE1"/>
<dbReference type="PANTHER" id="PTHR24362">
    <property type="entry name" value="SERINE/THREONINE-PROTEIN KINASE NEK"/>
    <property type="match status" value="1"/>
</dbReference>
<dbReference type="Pfam" id="PF00439">
    <property type="entry name" value="Bromodomain"/>
    <property type="match status" value="1"/>
</dbReference>
<dbReference type="GO" id="GO:0004672">
    <property type="term" value="F:protein kinase activity"/>
    <property type="evidence" value="ECO:0007669"/>
    <property type="project" value="InterPro"/>
</dbReference>
<feature type="compositionally biased region" description="Basic and acidic residues" evidence="3">
    <location>
        <begin position="808"/>
        <end position="824"/>
    </location>
</feature>
<protein>
    <submittedName>
        <fullName evidence="6">Uncharacterized protein</fullName>
    </submittedName>
</protein>
<sequence length="1257" mass="142125">MENWAMNENGDPSFGAVNNVQLLWKLQTLQSLGIPVDHNETMEQTQDFAPDLATADSSNSFVHDDLAQEVDKLLNMQQDPLIKQQNDSSDFSFLSDPATASFPLSTASPFDLQQQQQQLPTAGASSSNTTTATATTTTTMTTTATDDATVAVFADPTSLTRKRSRSPSLCNPLDEPATTRLCTTMDHPPDASSSLLFKDDFMALNINTQPRIYSPRPSLRLHMQKGEVDPMKHRLDVNGIRRLTSAILRRLGVIMTMNELPAVDVSQHDETDSQHLLPTKAMEVITTMILGTSGDKDVSQTGSSQISNGDLVAIQRMVIAALRYKGLSINTIFPTQILSANAIPEPSNTTVTPSSIDYIDLSKVRYELSSQVTRLFLRLYRFILNMLLATPDCWPFVQPVPESAVLYHQEVKHPMDLSTVERKAWKGAYTTFSKFEQDILLIWQNAKSFHKNTGTIPKHAEKLDELFKKIVCHLKKQILVNNAQRSATPDKFRFDPLQPLPEETRLSDSLLARLFSCNSTVYTILTIGPYDDRVRLKGLSNEKMLYLQLNGPFFTAVRQMKENPTGDHVTIPRFFIAKNRTFLEQVSSYGVLAIFHNVSMKRTEPGWYNVQCDMVIAYPASPLYDIDLLSKVTDEHSPRAYIYLRPLRILENMTFHVNQAVERDYFRRLNTTSKIPAISQSVYGNEDVDTKIILRRIAHAALSLRYDMQAEKDVRQRIQQIQQQRQHQERERKKGGGSSTMALGARKSLSSKSKKDGGGGAAAGAVSSPKKQMSITMFTVPSPAMKRESPVESPAIKRESPVASPAAAKRESPAESLSIKRESPVEQPAAIPTVPESQSPDRPSVISPIPSDPSLAREIDRDVWRRLFSACRDKGVQVVKITERYKSYSWSVPNTNTKSIPPNSEGFFKQVYFLDDVVVQKFRGMSMYQRVTEVACLMKLRNLPHMAQLREVLYNDEGDVVGLSLERYEETLKQYAHVHSHHRLSAHQKYHIILQMIRCMEVIHEAGLAHRDLSEVNFMVSRQEGKLEDGSEKVLVYLIDFGKSVFCRADDVRQWFVDVPRGPNEYKDDVVPESKDELDEWCNNLPWIKAKPDHGYRMYRSIQTLPKTRSHSQVLDWLIEPMAEDMYSIGVMIWKLFSDSEPWRGILDSDLQGLRYAAEDDYRIERQLESDVHGPVSRELLLKAIRVHPKDRVTAAELLAWYEQEHVRQALLEEWHTYSSEKRSSRKAKKMFGFEETDGGGAGGGGAGSSNSNRKRR</sequence>
<keyword evidence="7" id="KW-1185">Reference proteome</keyword>
<dbReference type="InterPro" id="IPR036427">
    <property type="entry name" value="Bromodomain-like_sf"/>
</dbReference>
<name>A0AAD7VBE1_9FUNG</name>
<dbReference type="EMBL" id="JARTCD010000006">
    <property type="protein sequence ID" value="KAJ8661891.1"/>
    <property type="molecule type" value="Genomic_DNA"/>
</dbReference>
<dbReference type="Proteomes" id="UP001234581">
    <property type="component" value="Unassembled WGS sequence"/>
</dbReference>
<evidence type="ECO:0000313" key="7">
    <source>
        <dbReference type="Proteomes" id="UP001234581"/>
    </source>
</evidence>
<evidence type="ECO:0000259" key="4">
    <source>
        <dbReference type="PROSITE" id="PS50011"/>
    </source>
</evidence>
<dbReference type="InterPro" id="IPR011009">
    <property type="entry name" value="Kinase-like_dom_sf"/>
</dbReference>
<evidence type="ECO:0000313" key="6">
    <source>
        <dbReference type="EMBL" id="KAJ8661891.1"/>
    </source>
</evidence>
<feature type="domain" description="Protein kinase" evidence="4">
    <location>
        <begin position="897"/>
        <end position="1207"/>
    </location>
</feature>
<accession>A0AAD7VBE1</accession>
<feature type="domain" description="Bromo" evidence="5">
    <location>
        <begin position="388"/>
        <end position="457"/>
    </location>
</feature>
<gene>
    <name evidence="6" type="ORF">O0I10_002222</name>
</gene>
<dbReference type="Gene3D" id="1.20.920.10">
    <property type="entry name" value="Bromodomain-like"/>
    <property type="match status" value="1"/>
</dbReference>
<reference evidence="6 7" key="1">
    <citation type="submission" date="2023-03" db="EMBL/GenBank/DDBJ databases">
        <title>Genome sequence of Lichtheimia ornata CBS 291.66.</title>
        <authorList>
            <person name="Mohabir J.T."/>
            <person name="Shea T.P."/>
            <person name="Kurbessoian T."/>
            <person name="Berby B."/>
            <person name="Fontaine J."/>
            <person name="Livny J."/>
            <person name="Gnirke A."/>
            <person name="Stajich J.E."/>
            <person name="Cuomo C.A."/>
        </authorList>
    </citation>
    <scope>NUCLEOTIDE SEQUENCE [LARGE SCALE GENOMIC DNA]</scope>
    <source>
        <strain evidence="6">CBS 291.66</strain>
    </source>
</reference>
<dbReference type="SMART" id="SM00220">
    <property type="entry name" value="S_TKc"/>
    <property type="match status" value="1"/>
</dbReference>
<feature type="compositionally biased region" description="Basic and acidic residues" evidence="3">
    <location>
        <begin position="785"/>
        <end position="800"/>
    </location>
</feature>
<dbReference type="Pfam" id="PF00069">
    <property type="entry name" value="Pkinase"/>
    <property type="match status" value="1"/>
</dbReference>
<feature type="region of interest" description="Disordered" evidence="3">
    <location>
        <begin position="111"/>
        <end position="138"/>
    </location>
</feature>
<proteinExistence type="predicted"/>
<dbReference type="PROSITE" id="PS50014">
    <property type="entry name" value="BROMODOMAIN_2"/>
    <property type="match status" value="1"/>
</dbReference>
<dbReference type="InterPro" id="IPR001487">
    <property type="entry name" value="Bromodomain"/>
</dbReference>
<comment type="caution">
    <text evidence="6">The sequence shown here is derived from an EMBL/GenBank/DDBJ whole genome shotgun (WGS) entry which is preliminary data.</text>
</comment>
<dbReference type="SMART" id="SM00297">
    <property type="entry name" value="BROMO"/>
    <property type="match status" value="1"/>
</dbReference>
<feature type="compositionally biased region" description="Gly residues" evidence="3">
    <location>
        <begin position="1239"/>
        <end position="1248"/>
    </location>
</feature>
<dbReference type="InterPro" id="IPR000719">
    <property type="entry name" value="Prot_kinase_dom"/>
</dbReference>
<dbReference type="GO" id="GO:0005524">
    <property type="term" value="F:ATP binding"/>
    <property type="evidence" value="ECO:0007669"/>
    <property type="project" value="InterPro"/>
</dbReference>
<feature type="region of interest" description="Disordered" evidence="3">
    <location>
        <begin position="1219"/>
        <end position="1257"/>
    </location>
</feature>
<dbReference type="SUPFAM" id="SSF47370">
    <property type="entry name" value="Bromodomain"/>
    <property type="match status" value="1"/>
</dbReference>
<evidence type="ECO:0000259" key="5">
    <source>
        <dbReference type="PROSITE" id="PS50014"/>
    </source>
</evidence>
<dbReference type="GO" id="GO:0006325">
    <property type="term" value="P:chromatin organization"/>
    <property type="evidence" value="ECO:0007669"/>
    <property type="project" value="UniProtKB-ARBA"/>
</dbReference>
<dbReference type="RefSeq" id="XP_058346804.1">
    <property type="nucleotide sequence ID" value="XM_058482306.1"/>
</dbReference>
<dbReference type="CDD" id="cd04369">
    <property type="entry name" value="Bromodomain"/>
    <property type="match status" value="1"/>
</dbReference>
<organism evidence="6 7">
    <name type="scientific">Lichtheimia ornata</name>
    <dbReference type="NCBI Taxonomy" id="688661"/>
    <lineage>
        <taxon>Eukaryota</taxon>
        <taxon>Fungi</taxon>
        <taxon>Fungi incertae sedis</taxon>
        <taxon>Mucoromycota</taxon>
        <taxon>Mucoromycotina</taxon>
        <taxon>Mucoromycetes</taxon>
        <taxon>Mucorales</taxon>
        <taxon>Lichtheimiaceae</taxon>
        <taxon>Lichtheimia</taxon>
    </lineage>
</organism>
<evidence type="ECO:0000256" key="2">
    <source>
        <dbReference type="PROSITE-ProRule" id="PRU00035"/>
    </source>
</evidence>
<evidence type="ECO:0000256" key="1">
    <source>
        <dbReference type="ARBA" id="ARBA00023117"/>
    </source>
</evidence>
<feature type="compositionally biased region" description="Low complexity" evidence="3">
    <location>
        <begin position="840"/>
        <end position="853"/>
    </location>
</feature>
<dbReference type="PROSITE" id="PS50011">
    <property type="entry name" value="PROTEIN_KINASE_DOM"/>
    <property type="match status" value="1"/>
</dbReference>
<dbReference type="SUPFAM" id="SSF56112">
    <property type="entry name" value="Protein kinase-like (PK-like)"/>
    <property type="match status" value="1"/>
</dbReference>
<feature type="compositionally biased region" description="Low complexity" evidence="3">
    <location>
        <begin position="113"/>
        <end position="138"/>
    </location>
</feature>
<keyword evidence="1 2" id="KW-0103">Bromodomain</keyword>
<dbReference type="Gene3D" id="1.10.510.10">
    <property type="entry name" value="Transferase(Phosphotransferase) domain 1"/>
    <property type="match status" value="1"/>
</dbReference>
<dbReference type="PANTHER" id="PTHR24362:SF309">
    <property type="entry name" value="PROTEIN KINASE DOMAIN-CONTAINING PROTEIN"/>
    <property type="match status" value="1"/>
</dbReference>
<evidence type="ECO:0000256" key="3">
    <source>
        <dbReference type="SAM" id="MobiDB-lite"/>
    </source>
</evidence>
<dbReference type="GeneID" id="83209640"/>
<feature type="compositionally biased region" description="Low complexity" evidence="3">
    <location>
        <begin position="742"/>
        <end position="751"/>
    </location>
</feature>